<dbReference type="STRING" id="1036181.SAMN05421756_102349"/>
<keyword evidence="2" id="KW-0808">Transferase</keyword>
<reference evidence="3" key="1">
    <citation type="submission" date="2016-10" db="EMBL/GenBank/DDBJ databases">
        <authorList>
            <person name="Varghese N."/>
            <person name="Submissions S."/>
        </authorList>
    </citation>
    <scope>NUCLEOTIDE SEQUENCE [LARGE SCALE GENOMIC DNA]</scope>
    <source>
        <strain evidence="3">CGMCC 4.6856</strain>
    </source>
</reference>
<dbReference type="CDD" id="cd00761">
    <property type="entry name" value="Glyco_tranf_GTA_type"/>
    <property type="match status" value="1"/>
</dbReference>
<keyword evidence="3" id="KW-1185">Reference proteome</keyword>
<name>A0A1H9CW88_9ACTN</name>
<dbReference type="InterPro" id="IPR029044">
    <property type="entry name" value="Nucleotide-diphossugar_trans"/>
</dbReference>
<protein>
    <submittedName>
        <fullName evidence="2">Glycosyltransferase involved in cell wall bisynthesis</fullName>
    </submittedName>
</protein>
<dbReference type="InterPro" id="IPR050834">
    <property type="entry name" value="Glycosyltransf_2"/>
</dbReference>
<feature type="domain" description="Glycosyltransferase 2-like" evidence="1">
    <location>
        <begin position="18"/>
        <end position="120"/>
    </location>
</feature>
<accession>A0A1H9CW88</accession>
<dbReference type="PANTHER" id="PTHR43685">
    <property type="entry name" value="GLYCOSYLTRANSFERASE"/>
    <property type="match status" value="1"/>
</dbReference>
<dbReference type="InterPro" id="IPR001173">
    <property type="entry name" value="Glyco_trans_2-like"/>
</dbReference>
<dbReference type="PANTHER" id="PTHR43685:SF11">
    <property type="entry name" value="GLYCOSYLTRANSFERASE TAGX-RELATED"/>
    <property type="match status" value="1"/>
</dbReference>
<dbReference type="SUPFAM" id="SSF53448">
    <property type="entry name" value="Nucleotide-diphospho-sugar transferases"/>
    <property type="match status" value="1"/>
</dbReference>
<evidence type="ECO:0000313" key="3">
    <source>
        <dbReference type="Proteomes" id="UP000198504"/>
    </source>
</evidence>
<dbReference type="GO" id="GO:0016740">
    <property type="term" value="F:transferase activity"/>
    <property type="evidence" value="ECO:0007669"/>
    <property type="project" value="UniProtKB-KW"/>
</dbReference>
<dbReference type="AlphaFoldDB" id="A0A1H9CW88"/>
<dbReference type="Pfam" id="PF00535">
    <property type="entry name" value="Glycos_transf_2"/>
    <property type="match status" value="1"/>
</dbReference>
<evidence type="ECO:0000313" key="2">
    <source>
        <dbReference type="EMBL" id="SEQ05482.1"/>
    </source>
</evidence>
<dbReference type="EMBL" id="FOFA01000002">
    <property type="protein sequence ID" value="SEQ05482.1"/>
    <property type="molecule type" value="Genomic_DNA"/>
</dbReference>
<proteinExistence type="predicted"/>
<organism evidence="2 3">
    <name type="scientific">Microlunatus flavus</name>
    <dbReference type="NCBI Taxonomy" id="1036181"/>
    <lineage>
        <taxon>Bacteria</taxon>
        <taxon>Bacillati</taxon>
        <taxon>Actinomycetota</taxon>
        <taxon>Actinomycetes</taxon>
        <taxon>Propionibacteriales</taxon>
        <taxon>Propionibacteriaceae</taxon>
        <taxon>Microlunatus</taxon>
    </lineage>
</organism>
<dbReference type="Proteomes" id="UP000198504">
    <property type="component" value="Unassembled WGS sequence"/>
</dbReference>
<dbReference type="Gene3D" id="3.90.550.10">
    <property type="entry name" value="Spore Coat Polysaccharide Biosynthesis Protein SpsA, Chain A"/>
    <property type="match status" value="1"/>
</dbReference>
<gene>
    <name evidence="2" type="ORF">SAMN05421756_102349</name>
</gene>
<evidence type="ECO:0000259" key="1">
    <source>
        <dbReference type="Pfam" id="PF00535"/>
    </source>
</evidence>
<sequence>MQPGTPVDSTAGVPADVTVVIPTHNRRELLHRTLRSVLAQTDVDLTVLVVDDGSVEDVTPSVEALGDPRVTVLRHPQARGVSAARNTGIAHATTTWLAFVDDDDVWAPTKLRAQLDALGAVPDARWAVTGAVDIDLAGRISGWHLPLDVRDLAAPLLVRNHVPGGGSGVLAARDLVLAVGGFDEAISNLADWDFYTRLALASPVAASMHFHIGYLVHAQGMAHDVQRSETEYAYLDVKYGHERRRRGVALEQVDWRLYLANLAYNADRIATGIRLHAELVTRYRRWRSLRTIALGLAPKGVRHRRAAGWVSPAPSPDVEAEARAWLAPYAAGVPTPA</sequence>